<dbReference type="InterPro" id="IPR054120">
    <property type="entry name" value="PBPA_dimer"/>
</dbReference>
<name>A0ABP7F7I8_9ACTN</name>
<keyword evidence="5" id="KW-1185">Reference proteome</keyword>
<dbReference type="Pfam" id="PF00905">
    <property type="entry name" value="Transpeptidase"/>
    <property type="match status" value="1"/>
</dbReference>
<evidence type="ECO:0000259" key="3">
    <source>
        <dbReference type="Pfam" id="PF21922"/>
    </source>
</evidence>
<dbReference type="SUPFAM" id="SSF56601">
    <property type="entry name" value="beta-lactamase/transpeptidase-like"/>
    <property type="match status" value="1"/>
</dbReference>
<dbReference type="EMBL" id="BAABEP010000020">
    <property type="protein sequence ID" value="GAA3733030.1"/>
    <property type="molecule type" value="Genomic_DNA"/>
</dbReference>
<keyword evidence="1" id="KW-0732">Signal</keyword>
<feature type="chain" id="PRO_5047125053" evidence="1">
    <location>
        <begin position="24"/>
        <end position="492"/>
    </location>
</feature>
<evidence type="ECO:0000256" key="1">
    <source>
        <dbReference type="SAM" id="SignalP"/>
    </source>
</evidence>
<feature type="domain" description="Penicillin binding protein A dimerisation" evidence="3">
    <location>
        <begin position="52"/>
        <end position="115"/>
    </location>
</feature>
<gene>
    <name evidence="4" type="ORF">GCM10023082_33070</name>
</gene>
<protein>
    <submittedName>
        <fullName evidence="4">Penicillin-binding transpeptidase domain-containing protein</fullName>
    </submittedName>
</protein>
<dbReference type="Gene3D" id="3.40.710.10">
    <property type="entry name" value="DD-peptidase/beta-lactamase superfamily"/>
    <property type="match status" value="1"/>
</dbReference>
<evidence type="ECO:0000313" key="4">
    <source>
        <dbReference type="EMBL" id="GAA3733030.1"/>
    </source>
</evidence>
<evidence type="ECO:0000259" key="2">
    <source>
        <dbReference type="Pfam" id="PF00905"/>
    </source>
</evidence>
<dbReference type="InterPro" id="IPR050515">
    <property type="entry name" value="Beta-lactam/transpept"/>
</dbReference>
<proteinExistence type="predicted"/>
<dbReference type="Gene3D" id="3.90.1310.10">
    <property type="entry name" value="Penicillin-binding protein 2a (Domain 2)"/>
    <property type="match status" value="1"/>
</dbReference>
<dbReference type="PANTHER" id="PTHR30627">
    <property type="entry name" value="PEPTIDOGLYCAN D,D-TRANSPEPTIDASE"/>
    <property type="match status" value="1"/>
</dbReference>
<dbReference type="InterPro" id="IPR012338">
    <property type="entry name" value="Beta-lactam/transpept-like"/>
</dbReference>
<accession>A0ABP7F7I8</accession>
<dbReference type="Proteomes" id="UP001499884">
    <property type="component" value="Unassembled WGS sequence"/>
</dbReference>
<organism evidence="4 5">
    <name type="scientific">Streptomyces tremellae</name>
    <dbReference type="NCBI Taxonomy" id="1124239"/>
    <lineage>
        <taxon>Bacteria</taxon>
        <taxon>Bacillati</taxon>
        <taxon>Actinomycetota</taxon>
        <taxon>Actinomycetes</taxon>
        <taxon>Kitasatosporales</taxon>
        <taxon>Streptomycetaceae</taxon>
        <taxon>Streptomyces</taxon>
    </lineage>
</organism>
<feature type="domain" description="Penicillin-binding protein transpeptidase" evidence="2">
    <location>
        <begin position="154"/>
        <end position="478"/>
    </location>
</feature>
<dbReference type="RefSeq" id="WP_345647406.1">
    <property type="nucleotide sequence ID" value="NZ_BAABEP010000020.1"/>
</dbReference>
<comment type="caution">
    <text evidence="4">The sequence shown here is derived from an EMBL/GenBank/DDBJ whole genome shotgun (WGS) entry which is preliminary data.</text>
</comment>
<evidence type="ECO:0000313" key="5">
    <source>
        <dbReference type="Proteomes" id="UP001499884"/>
    </source>
</evidence>
<dbReference type="Pfam" id="PF21922">
    <property type="entry name" value="PBP_dimer_2"/>
    <property type="match status" value="1"/>
</dbReference>
<sequence length="492" mass="50855">MSRQIRHTAVFCLLLLVALFANAVRVQGVQAGRLDGHPGNVRPSVQRFGAPRGDILVGGSPVTGSRDTRQRLRYERTYTQGPLYAPVTGFASQTYGSTGLEGAEDGVLSGSDPRLGTLLGESSPHGLGRGGRVVTTLDASAQRAAYAGLAGRRGAVVAVEPASGRILALVSSPSYDPGELSGTGDQVRDAWTRLNDADTQPMLNRALRGTYPPGSTFKIVTAAAALESGVVKDPGAPSGIPSPYRLPGTRTSLPNEADGCDDASLEYAITWSCNTVMAGLGVKVGLAGMLDTVERFGFNDASLRVPSAVAKSTFDRHMGEDQLALSSIGQFDTTATPLQMAMVSAAVANGGVLRHPRLVDRTTTADGRLVTHEPDRTYERVMSPSTASELRRMMVDVVRSGTGGRAALKGATVGGKTGTAQHGVANKGLPYAWFIAWAQAKHAAWPGVAVAVVVEDAEADRADITGGGVAAPIAGSVMRAALAGGDGGAAGR</sequence>
<reference evidence="5" key="1">
    <citation type="journal article" date="2019" name="Int. J. Syst. Evol. Microbiol.">
        <title>The Global Catalogue of Microorganisms (GCM) 10K type strain sequencing project: providing services to taxonomists for standard genome sequencing and annotation.</title>
        <authorList>
            <consortium name="The Broad Institute Genomics Platform"/>
            <consortium name="The Broad Institute Genome Sequencing Center for Infectious Disease"/>
            <person name="Wu L."/>
            <person name="Ma J."/>
        </authorList>
    </citation>
    <scope>NUCLEOTIDE SEQUENCE [LARGE SCALE GENOMIC DNA]</scope>
    <source>
        <strain evidence="5">JCM 30846</strain>
    </source>
</reference>
<feature type="signal peptide" evidence="1">
    <location>
        <begin position="1"/>
        <end position="23"/>
    </location>
</feature>
<dbReference type="PANTHER" id="PTHR30627:SF24">
    <property type="entry name" value="PENICILLIN-BINDING PROTEIN 4B"/>
    <property type="match status" value="1"/>
</dbReference>
<dbReference type="InterPro" id="IPR001460">
    <property type="entry name" value="PCN-bd_Tpept"/>
</dbReference>